<reference evidence="4" key="1">
    <citation type="submission" date="2022-04" db="EMBL/GenBank/DDBJ databases">
        <title>Complete genome sequence of a cyanobacterium, Nostoc sp. SO-36, isolated in Antarctica.</title>
        <authorList>
            <person name="Kanesaki Y."/>
            <person name="Effendi D."/>
            <person name="Sakamoto T."/>
            <person name="Ohtani S."/>
            <person name="Awai K."/>
        </authorList>
    </citation>
    <scope>NUCLEOTIDE SEQUENCE</scope>
    <source>
        <strain evidence="4">SO-36</strain>
    </source>
</reference>
<evidence type="ECO:0000313" key="4">
    <source>
        <dbReference type="EMBL" id="BDI18967.1"/>
    </source>
</evidence>
<dbReference type="Gene3D" id="3.40.630.30">
    <property type="match status" value="1"/>
</dbReference>
<dbReference type="InterPro" id="IPR051016">
    <property type="entry name" value="Diverse_Substrate_AcTransf"/>
</dbReference>
<name>A0ABM7Z781_NOSCO</name>
<dbReference type="PANTHER" id="PTHR10545">
    <property type="entry name" value="DIAMINE N-ACETYLTRANSFERASE"/>
    <property type="match status" value="1"/>
</dbReference>
<accession>A0ABM7Z781</accession>
<dbReference type="PANTHER" id="PTHR10545:SF29">
    <property type="entry name" value="GH14572P-RELATED"/>
    <property type="match status" value="1"/>
</dbReference>
<dbReference type="Proteomes" id="UP001055453">
    <property type="component" value="Chromosome"/>
</dbReference>
<evidence type="ECO:0000256" key="2">
    <source>
        <dbReference type="ARBA" id="ARBA00023315"/>
    </source>
</evidence>
<gene>
    <name evidence="4" type="primary">speG</name>
    <name evidence="4" type="ORF">ANSO36C_47690</name>
</gene>
<keyword evidence="5" id="KW-1185">Reference proteome</keyword>
<proteinExistence type="predicted"/>
<evidence type="ECO:0000259" key="3">
    <source>
        <dbReference type="PROSITE" id="PS51186"/>
    </source>
</evidence>
<protein>
    <submittedName>
        <fullName evidence="4">N-acetyltransferase</fullName>
    </submittedName>
</protein>
<organism evidence="4 5">
    <name type="scientific">Nostoc cf. commune SO-36</name>
    <dbReference type="NCBI Taxonomy" id="449208"/>
    <lineage>
        <taxon>Bacteria</taxon>
        <taxon>Bacillati</taxon>
        <taxon>Cyanobacteriota</taxon>
        <taxon>Cyanophyceae</taxon>
        <taxon>Nostocales</taxon>
        <taxon>Nostocaceae</taxon>
        <taxon>Nostoc</taxon>
    </lineage>
</organism>
<dbReference type="InterPro" id="IPR016181">
    <property type="entry name" value="Acyl_CoA_acyltransferase"/>
</dbReference>
<dbReference type="CDD" id="cd04301">
    <property type="entry name" value="NAT_SF"/>
    <property type="match status" value="1"/>
</dbReference>
<dbReference type="Pfam" id="PF00583">
    <property type="entry name" value="Acetyltransf_1"/>
    <property type="match status" value="1"/>
</dbReference>
<sequence>MKIRFATPDDVLLILSFVQKKSEFDRSIGAYSGVLKVTEDKIRKTIFGAVPFSYVLFAETSECVVGFALYGFRYSSFIGQPSIWLDDLYVDEDMRSQGAGAMLMNYLAQVAKDNDCTHLAWNADVRNRRGLSFYDRLGAKITEQKGNRCFLTWTPQILAV</sequence>
<evidence type="ECO:0000256" key="1">
    <source>
        <dbReference type="ARBA" id="ARBA00022679"/>
    </source>
</evidence>
<dbReference type="InterPro" id="IPR000182">
    <property type="entry name" value="GNAT_dom"/>
</dbReference>
<keyword evidence="2" id="KW-0012">Acyltransferase</keyword>
<feature type="domain" description="N-acetyltransferase" evidence="3">
    <location>
        <begin position="1"/>
        <end position="160"/>
    </location>
</feature>
<dbReference type="EMBL" id="AP025732">
    <property type="protein sequence ID" value="BDI18967.1"/>
    <property type="molecule type" value="Genomic_DNA"/>
</dbReference>
<evidence type="ECO:0000313" key="5">
    <source>
        <dbReference type="Proteomes" id="UP001055453"/>
    </source>
</evidence>
<dbReference type="SUPFAM" id="SSF55729">
    <property type="entry name" value="Acyl-CoA N-acyltransferases (Nat)"/>
    <property type="match status" value="1"/>
</dbReference>
<keyword evidence="1" id="KW-0808">Transferase</keyword>
<dbReference type="PROSITE" id="PS51186">
    <property type="entry name" value="GNAT"/>
    <property type="match status" value="1"/>
</dbReference>